<evidence type="ECO:0000256" key="5">
    <source>
        <dbReference type="ARBA" id="ARBA00022741"/>
    </source>
</evidence>
<dbReference type="SUPFAM" id="SSF47384">
    <property type="entry name" value="Homodimeric domain of signal transducing histidine kinase"/>
    <property type="match status" value="1"/>
</dbReference>
<keyword evidence="9" id="KW-0812">Transmembrane</keyword>
<keyword evidence="5" id="KW-0547">Nucleotide-binding</keyword>
<dbReference type="Gene3D" id="1.10.287.130">
    <property type="match status" value="1"/>
</dbReference>
<evidence type="ECO:0000256" key="7">
    <source>
        <dbReference type="ARBA" id="ARBA00022840"/>
    </source>
</evidence>
<dbReference type="FunFam" id="3.30.565.10:FF:000006">
    <property type="entry name" value="Sensor histidine kinase WalK"/>
    <property type="match status" value="1"/>
</dbReference>
<proteinExistence type="predicted"/>
<dbReference type="InterPro" id="IPR036890">
    <property type="entry name" value="HATPase_C_sf"/>
</dbReference>
<evidence type="ECO:0000256" key="6">
    <source>
        <dbReference type="ARBA" id="ARBA00022777"/>
    </source>
</evidence>
<dbReference type="CDD" id="cd00082">
    <property type="entry name" value="HisKA"/>
    <property type="match status" value="1"/>
</dbReference>
<dbReference type="GO" id="GO:0005524">
    <property type="term" value="F:ATP binding"/>
    <property type="evidence" value="ECO:0007669"/>
    <property type="project" value="UniProtKB-KW"/>
</dbReference>
<evidence type="ECO:0000256" key="8">
    <source>
        <dbReference type="ARBA" id="ARBA00023012"/>
    </source>
</evidence>
<comment type="caution">
    <text evidence="11">The sequence shown here is derived from an EMBL/GenBank/DDBJ whole genome shotgun (WGS) entry which is preliminary data.</text>
</comment>
<dbReference type="InterPro" id="IPR003594">
    <property type="entry name" value="HATPase_dom"/>
</dbReference>
<dbReference type="PRINTS" id="PR00344">
    <property type="entry name" value="BCTRLSENSOR"/>
</dbReference>
<dbReference type="PANTHER" id="PTHR42878">
    <property type="entry name" value="TWO-COMPONENT HISTIDINE KINASE"/>
    <property type="match status" value="1"/>
</dbReference>
<dbReference type="SMART" id="SM00388">
    <property type="entry name" value="HisKA"/>
    <property type="match status" value="1"/>
</dbReference>
<dbReference type="Pfam" id="PF00512">
    <property type="entry name" value="HisKA"/>
    <property type="match status" value="1"/>
</dbReference>
<feature type="transmembrane region" description="Helical" evidence="9">
    <location>
        <begin position="20"/>
        <end position="44"/>
    </location>
</feature>
<dbReference type="InterPro" id="IPR004358">
    <property type="entry name" value="Sig_transdc_His_kin-like_C"/>
</dbReference>
<dbReference type="GO" id="GO:0000155">
    <property type="term" value="F:phosphorelay sensor kinase activity"/>
    <property type="evidence" value="ECO:0007669"/>
    <property type="project" value="InterPro"/>
</dbReference>
<dbReference type="InterPro" id="IPR036097">
    <property type="entry name" value="HisK_dim/P_sf"/>
</dbReference>
<keyword evidence="4" id="KW-0808">Transferase</keyword>
<reference evidence="11" key="1">
    <citation type="submission" date="2019-01" db="EMBL/GenBank/DDBJ databases">
        <title>Genomic signatures and co-occurrence patterns of the ultra-small Saccharimodia (Patescibacteria phylum) suggest a symbiotic lifestyle.</title>
        <authorList>
            <person name="Lemos L."/>
            <person name="Medeiros J."/>
            <person name="Andreote F."/>
            <person name="Fernandes G."/>
            <person name="Varani A."/>
            <person name="Oliveira G."/>
            <person name="Pylro V."/>
        </authorList>
    </citation>
    <scope>NUCLEOTIDE SEQUENCE [LARGE SCALE GENOMIC DNA]</scope>
    <source>
        <strain evidence="11">AMD02</strain>
    </source>
</reference>
<evidence type="ECO:0000256" key="1">
    <source>
        <dbReference type="ARBA" id="ARBA00000085"/>
    </source>
</evidence>
<keyword evidence="8" id="KW-0902">Two-component regulatory system</keyword>
<dbReference type="InterPro" id="IPR005467">
    <property type="entry name" value="His_kinase_dom"/>
</dbReference>
<organism evidence="11 12">
    <name type="scientific">Candidatus Microsaccharimonas sossegonensis</name>
    <dbReference type="NCBI Taxonomy" id="2506948"/>
    <lineage>
        <taxon>Bacteria</taxon>
        <taxon>Candidatus Saccharimonadota</taxon>
        <taxon>Candidatus Saccharimonadia</taxon>
        <taxon>Candidatus Saccharimonadales</taxon>
        <taxon>Candidatus Saccharimonadaceae</taxon>
        <taxon>Candidatus Microsaccharimonas</taxon>
    </lineage>
</organism>
<dbReference type="CDD" id="cd00075">
    <property type="entry name" value="HATPase"/>
    <property type="match status" value="1"/>
</dbReference>
<protein>
    <recommendedName>
        <fullName evidence="2">histidine kinase</fullName>
        <ecNumber evidence="2">2.7.13.3</ecNumber>
    </recommendedName>
</protein>
<feature type="transmembrane region" description="Helical" evidence="9">
    <location>
        <begin position="50"/>
        <end position="72"/>
    </location>
</feature>
<comment type="catalytic activity">
    <reaction evidence="1">
        <text>ATP + protein L-histidine = ADP + protein N-phospho-L-histidine.</text>
        <dbReference type="EC" id="2.7.13.3"/>
    </reaction>
</comment>
<dbReference type="GO" id="GO:0000156">
    <property type="term" value="F:phosphorelay response regulator activity"/>
    <property type="evidence" value="ECO:0007669"/>
    <property type="project" value="TreeGrafter"/>
</dbReference>
<keyword evidence="12" id="KW-1185">Reference proteome</keyword>
<evidence type="ECO:0000313" key="12">
    <source>
        <dbReference type="Proteomes" id="UP000289257"/>
    </source>
</evidence>
<keyword evidence="9" id="KW-1133">Transmembrane helix</keyword>
<evidence type="ECO:0000256" key="9">
    <source>
        <dbReference type="SAM" id="Phobius"/>
    </source>
</evidence>
<dbReference type="GO" id="GO:0030295">
    <property type="term" value="F:protein kinase activator activity"/>
    <property type="evidence" value="ECO:0007669"/>
    <property type="project" value="TreeGrafter"/>
</dbReference>
<keyword evidence="6 11" id="KW-0418">Kinase</keyword>
<dbReference type="PANTHER" id="PTHR42878:SF7">
    <property type="entry name" value="SENSOR HISTIDINE KINASE GLRK"/>
    <property type="match status" value="1"/>
</dbReference>
<evidence type="ECO:0000256" key="4">
    <source>
        <dbReference type="ARBA" id="ARBA00022679"/>
    </source>
</evidence>
<dbReference type="AlphaFoldDB" id="A0A4Q0AHY8"/>
<dbReference type="Gene3D" id="3.30.565.10">
    <property type="entry name" value="Histidine kinase-like ATPase, C-terminal domain"/>
    <property type="match status" value="1"/>
</dbReference>
<gene>
    <name evidence="11" type="ORF">EOT05_02700</name>
</gene>
<evidence type="ECO:0000256" key="3">
    <source>
        <dbReference type="ARBA" id="ARBA00022553"/>
    </source>
</evidence>
<dbReference type="PROSITE" id="PS50109">
    <property type="entry name" value="HIS_KIN"/>
    <property type="match status" value="1"/>
</dbReference>
<evidence type="ECO:0000259" key="10">
    <source>
        <dbReference type="PROSITE" id="PS50109"/>
    </source>
</evidence>
<dbReference type="InterPro" id="IPR050351">
    <property type="entry name" value="BphY/WalK/GraS-like"/>
</dbReference>
<keyword evidence="3" id="KW-0597">Phosphoprotein</keyword>
<keyword evidence="7" id="KW-0067">ATP-binding</keyword>
<evidence type="ECO:0000256" key="2">
    <source>
        <dbReference type="ARBA" id="ARBA00012438"/>
    </source>
</evidence>
<dbReference type="EMBL" id="SCKX01000001">
    <property type="protein sequence ID" value="RWZ78636.1"/>
    <property type="molecule type" value="Genomic_DNA"/>
</dbReference>
<keyword evidence="9" id="KW-0472">Membrane</keyword>
<name>A0A4Q0AHY8_9BACT</name>
<dbReference type="InterPro" id="IPR003661">
    <property type="entry name" value="HisK_dim/P_dom"/>
</dbReference>
<sequence length="527" mass="57949">MAVNKQQKFAKDFWPYVYRVVATVIITSQLIVLLVIAVILYLFGFYETNLVAFAAILLAEAVLGTVSSVAIYKLVAQPMKDMLAAVIHVSGEPTATTPPNPNDARYEQTGFKDVLQTIYGLASSDSDKHTTILSSATDAPAPITAPVPAVKLAATMLENALNETNCGFVVMNHQRNITFANKAAPLSVDTNGVTSLSLIFNGRETLDAWLEECDKNAVHAEHTWSRIADKLPEEDNRRFFDVIASYDKGAESEVVLSLIDRTHLYEVSEQELDFIAFAAHELRGPITVIRGYLDVLEDELKDVLKDDQIELFHRLTVSANRLSGYINNILNTSRYDRRHLKMHLAETTVNEVYDTIKDDMKLRASAQNRLLAINIPSDLPTIAGDTASLSEVFGNLIDNAIKYSNEGGSIIVSAAQKGDMVEIYVEDHGIGMPTSVIGNLFQKFYRSHRSRETVAGTGIGLYISKAIVESHGGNISVRSEDGRGSTFTVSLPTYTSVADKLKAGDNSNEGLIEHGEGWIKNHSMYRG</sequence>
<accession>A0A4Q0AHY8</accession>
<dbReference type="EC" id="2.7.13.3" evidence="2"/>
<dbReference type="SUPFAM" id="SSF55874">
    <property type="entry name" value="ATPase domain of HSP90 chaperone/DNA topoisomerase II/histidine kinase"/>
    <property type="match status" value="1"/>
</dbReference>
<dbReference type="Pfam" id="PF02518">
    <property type="entry name" value="HATPase_c"/>
    <property type="match status" value="1"/>
</dbReference>
<dbReference type="GO" id="GO:0007234">
    <property type="term" value="P:osmosensory signaling via phosphorelay pathway"/>
    <property type="evidence" value="ECO:0007669"/>
    <property type="project" value="TreeGrafter"/>
</dbReference>
<feature type="domain" description="Histidine kinase" evidence="10">
    <location>
        <begin position="277"/>
        <end position="495"/>
    </location>
</feature>
<dbReference type="Proteomes" id="UP000289257">
    <property type="component" value="Unassembled WGS sequence"/>
</dbReference>
<evidence type="ECO:0000313" key="11">
    <source>
        <dbReference type="EMBL" id="RWZ78636.1"/>
    </source>
</evidence>
<dbReference type="SMART" id="SM00387">
    <property type="entry name" value="HATPase_c"/>
    <property type="match status" value="1"/>
</dbReference>